<dbReference type="AlphaFoldDB" id="I4C3G4"/>
<dbReference type="PANTHER" id="PTHR30606">
    <property type="entry name" value="LIPID A BIOSYNTHESIS LAUROYL ACYLTRANSFERASE"/>
    <property type="match status" value="1"/>
</dbReference>
<dbReference type="EMBL" id="CP003360">
    <property type="protein sequence ID" value="AFM24105.1"/>
    <property type="molecule type" value="Genomic_DNA"/>
</dbReference>
<sequence>MRRLSLPLFFQFLVFLLVKLLEAALCALPERAANALGRFLGRLGYVLFPDRRKAAIENLTIAFGKEKSRDWIVRTALKSFEHLGLLGVEFFRIRQWSEEEMASHILLKGKEAFDLAMLPGNDGIVLLNSHFGCFEVSAATIKHLGVRLNLVMTPLKNPFISRYMFTRAGKHTGIRTFPHKGVVKEMISRLHQGEMLACLADQRGDAERGIFVNYFGTPAPANEVFAKMAIEGKARILPLCTYRLEDGRYQSIFGEEIHLHLTGDARQDLINVSQQFHDKFEEWIRLDPTQAFWVQRKWRRKQSRRRKKLAKTLQSKPA</sequence>
<dbReference type="PANTHER" id="PTHR30606:SF10">
    <property type="entry name" value="PHOSPHATIDYLINOSITOL MANNOSIDE ACYLTRANSFERASE"/>
    <property type="match status" value="1"/>
</dbReference>
<keyword evidence="4 7" id="KW-0808">Transferase</keyword>
<reference evidence="8" key="1">
    <citation type="submission" date="2012-06" db="EMBL/GenBank/DDBJ databases">
        <title>Complete sequence of chromosome of Desulfomonile tiedjei DSM 6799.</title>
        <authorList>
            <person name="Lucas S."/>
            <person name="Copeland A."/>
            <person name="Lapidus A."/>
            <person name="Glavina del Rio T."/>
            <person name="Dalin E."/>
            <person name="Tice H."/>
            <person name="Bruce D."/>
            <person name="Goodwin L."/>
            <person name="Pitluck S."/>
            <person name="Peters L."/>
            <person name="Ovchinnikova G."/>
            <person name="Zeytun A."/>
            <person name="Lu M."/>
            <person name="Kyrpides N."/>
            <person name="Mavromatis K."/>
            <person name="Ivanova N."/>
            <person name="Brettin T."/>
            <person name="Detter J.C."/>
            <person name="Han C."/>
            <person name="Larimer F."/>
            <person name="Land M."/>
            <person name="Hauser L."/>
            <person name="Markowitz V."/>
            <person name="Cheng J.-F."/>
            <person name="Hugenholtz P."/>
            <person name="Woyke T."/>
            <person name="Wu D."/>
            <person name="Spring S."/>
            <person name="Schroeder M."/>
            <person name="Brambilla E."/>
            <person name="Klenk H.-P."/>
            <person name="Eisen J.A."/>
        </authorList>
    </citation>
    <scope>NUCLEOTIDE SEQUENCE [LARGE SCALE GENOMIC DNA]</scope>
    <source>
        <strain evidence="8">ATCC 49306 / DSM 6799 / DCB-1</strain>
    </source>
</reference>
<keyword evidence="2" id="KW-1003">Cell membrane</keyword>
<dbReference type="KEGG" id="dti:Desti_1393"/>
<dbReference type="GO" id="GO:0005886">
    <property type="term" value="C:plasma membrane"/>
    <property type="evidence" value="ECO:0007669"/>
    <property type="project" value="UniProtKB-SubCell"/>
</dbReference>
<keyword evidence="6 7" id="KW-0012">Acyltransferase</keyword>
<dbReference type="Proteomes" id="UP000006055">
    <property type="component" value="Chromosome"/>
</dbReference>
<evidence type="ECO:0000256" key="5">
    <source>
        <dbReference type="ARBA" id="ARBA00023136"/>
    </source>
</evidence>
<dbReference type="OrthoDB" id="9803456at2"/>
<keyword evidence="5" id="KW-0472">Membrane</keyword>
<protein>
    <submittedName>
        <fullName evidence="7">Lauroyl/myristoyl acyltransferase</fullName>
    </submittedName>
</protein>
<dbReference type="GO" id="GO:0009247">
    <property type="term" value="P:glycolipid biosynthetic process"/>
    <property type="evidence" value="ECO:0007669"/>
    <property type="project" value="UniProtKB-ARBA"/>
</dbReference>
<dbReference type="STRING" id="706587.Desti_1393"/>
<evidence type="ECO:0000256" key="1">
    <source>
        <dbReference type="ARBA" id="ARBA00004533"/>
    </source>
</evidence>
<organism evidence="7 8">
    <name type="scientific">Desulfomonile tiedjei (strain ATCC 49306 / DSM 6799 / DCB-1)</name>
    <dbReference type="NCBI Taxonomy" id="706587"/>
    <lineage>
        <taxon>Bacteria</taxon>
        <taxon>Pseudomonadati</taxon>
        <taxon>Thermodesulfobacteriota</taxon>
        <taxon>Desulfomonilia</taxon>
        <taxon>Desulfomonilales</taxon>
        <taxon>Desulfomonilaceae</taxon>
        <taxon>Desulfomonile</taxon>
    </lineage>
</organism>
<proteinExistence type="predicted"/>
<gene>
    <name evidence="7" type="ordered locus">Desti_1393</name>
</gene>
<dbReference type="Pfam" id="PF03279">
    <property type="entry name" value="Lip_A_acyltrans"/>
    <property type="match status" value="1"/>
</dbReference>
<evidence type="ECO:0000256" key="2">
    <source>
        <dbReference type="ARBA" id="ARBA00022475"/>
    </source>
</evidence>
<dbReference type="InterPro" id="IPR004960">
    <property type="entry name" value="LipA_acyltrans"/>
</dbReference>
<evidence type="ECO:0000256" key="6">
    <source>
        <dbReference type="ARBA" id="ARBA00023315"/>
    </source>
</evidence>
<keyword evidence="8" id="KW-1185">Reference proteome</keyword>
<name>I4C3G4_DESTA</name>
<evidence type="ECO:0000313" key="8">
    <source>
        <dbReference type="Proteomes" id="UP000006055"/>
    </source>
</evidence>
<accession>I4C3G4</accession>
<dbReference type="RefSeq" id="WP_014809255.1">
    <property type="nucleotide sequence ID" value="NC_018025.1"/>
</dbReference>
<evidence type="ECO:0000256" key="4">
    <source>
        <dbReference type="ARBA" id="ARBA00022679"/>
    </source>
</evidence>
<dbReference type="CDD" id="cd07984">
    <property type="entry name" value="LPLAT_LABLAT-like"/>
    <property type="match status" value="1"/>
</dbReference>
<comment type="subcellular location">
    <subcellularLocation>
        <location evidence="1">Cell inner membrane</location>
    </subcellularLocation>
</comment>
<evidence type="ECO:0000256" key="3">
    <source>
        <dbReference type="ARBA" id="ARBA00022519"/>
    </source>
</evidence>
<keyword evidence="3" id="KW-0997">Cell inner membrane</keyword>
<evidence type="ECO:0000313" key="7">
    <source>
        <dbReference type="EMBL" id="AFM24105.1"/>
    </source>
</evidence>
<dbReference type="eggNOG" id="COG1560">
    <property type="taxonomic scope" value="Bacteria"/>
</dbReference>
<dbReference type="HOGENOM" id="CLU_049421_4_2_7"/>
<dbReference type="GO" id="GO:0016746">
    <property type="term" value="F:acyltransferase activity"/>
    <property type="evidence" value="ECO:0007669"/>
    <property type="project" value="UniProtKB-KW"/>
</dbReference>